<sequence length="592" mass="69846">MSEVNVDQKNISVPLPADCIYEIIQYLIHDVKTLQSCVTINQTFCQVTIPILWSNPFKFIQDKEKRGIIIRTYFSCLDEQEKNQITTFLHKSVSDFPRPFINYPSFLQEFELLSLQESMRVFLRQYYSVSPTENRINSIIRILNPFIGKLFFNDQSNFKYMNVSLRDSLGLEKNQLDMSSYGEVLERVLSNIDKFSFGFRLDIHKKTELFTFIKRNAEKLTNIISQHNKNIQHVSFYFACLSPYLRQRKNKLRKLNISIEYDRFIEILNNFIISLKNLKSLEIPCFWRHNDFVNLFKGHSHSLTYLRLYEIFNCSIVLNILNNCPNLKTMELISFTFYDNKEDNSIFDKPITSNLNNLYMTIPSNYFLVFKLFEKIVSTSNNNLKTLFFNKQQYYYSSFNEFNNITQLIQPFCTNLTHLFIKIVNERGIIYFLRNLRHLKHLKLGCFAYNNLKVDNIMELARSFSPTLKILEIDAFISEEMLKVLLQEGKCDLNELYIKANLNETILRIVMDYARQRTSLKIFRYSNDGNLCSILYPSPQLLEEARNLFTIDDNPEPFTTPFGLLTTNTYRLEDDDDNLRNIILIAMKPGGC</sequence>
<dbReference type="InterPro" id="IPR032675">
    <property type="entry name" value="LRR_dom_sf"/>
</dbReference>
<reference evidence="1" key="1">
    <citation type="submission" date="2021-06" db="EMBL/GenBank/DDBJ databases">
        <authorList>
            <person name="Kallberg Y."/>
            <person name="Tangrot J."/>
            <person name="Rosling A."/>
        </authorList>
    </citation>
    <scope>NUCLEOTIDE SEQUENCE</scope>
    <source>
        <strain evidence="1">87-6 pot B 2015</strain>
    </source>
</reference>
<dbReference type="SUPFAM" id="SSF52047">
    <property type="entry name" value="RNI-like"/>
    <property type="match status" value="1"/>
</dbReference>
<dbReference type="Gene3D" id="3.80.10.10">
    <property type="entry name" value="Ribonuclease Inhibitor"/>
    <property type="match status" value="2"/>
</dbReference>
<organism evidence="1 2">
    <name type="scientific">Funneliformis mosseae</name>
    <name type="common">Endomycorrhizal fungus</name>
    <name type="synonym">Glomus mosseae</name>
    <dbReference type="NCBI Taxonomy" id="27381"/>
    <lineage>
        <taxon>Eukaryota</taxon>
        <taxon>Fungi</taxon>
        <taxon>Fungi incertae sedis</taxon>
        <taxon>Mucoromycota</taxon>
        <taxon>Glomeromycotina</taxon>
        <taxon>Glomeromycetes</taxon>
        <taxon>Glomerales</taxon>
        <taxon>Glomeraceae</taxon>
        <taxon>Funneliformis</taxon>
    </lineage>
</organism>
<dbReference type="AlphaFoldDB" id="A0A9N9BXD8"/>
<gene>
    <name evidence="1" type="ORF">FMOSSE_LOCUS7866</name>
</gene>
<protein>
    <submittedName>
        <fullName evidence="1">13179_t:CDS:1</fullName>
    </submittedName>
</protein>
<dbReference type="Proteomes" id="UP000789375">
    <property type="component" value="Unassembled WGS sequence"/>
</dbReference>
<accession>A0A9N9BXD8</accession>
<keyword evidence="2" id="KW-1185">Reference proteome</keyword>
<evidence type="ECO:0000313" key="2">
    <source>
        <dbReference type="Proteomes" id="UP000789375"/>
    </source>
</evidence>
<proteinExistence type="predicted"/>
<name>A0A9N9BXD8_FUNMO</name>
<comment type="caution">
    <text evidence="1">The sequence shown here is derived from an EMBL/GenBank/DDBJ whole genome shotgun (WGS) entry which is preliminary data.</text>
</comment>
<evidence type="ECO:0000313" key="1">
    <source>
        <dbReference type="EMBL" id="CAG8579295.1"/>
    </source>
</evidence>
<dbReference type="EMBL" id="CAJVPP010001929">
    <property type="protein sequence ID" value="CAG8579295.1"/>
    <property type="molecule type" value="Genomic_DNA"/>
</dbReference>